<protein>
    <submittedName>
        <fullName evidence="2">Uncharacterized protein</fullName>
    </submittedName>
</protein>
<proteinExistence type="predicted"/>
<dbReference type="EMBL" id="VIIS01002199">
    <property type="protein sequence ID" value="KAF0287314.1"/>
    <property type="molecule type" value="Genomic_DNA"/>
</dbReference>
<gene>
    <name evidence="2" type="ORF">FJT64_014239</name>
</gene>
<feature type="region of interest" description="Disordered" evidence="1">
    <location>
        <begin position="19"/>
        <end position="65"/>
    </location>
</feature>
<organism evidence="2 3">
    <name type="scientific">Amphibalanus amphitrite</name>
    <name type="common">Striped barnacle</name>
    <name type="synonym">Balanus amphitrite</name>
    <dbReference type="NCBI Taxonomy" id="1232801"/>
    <lineage>
        <taxon>Eukaryota</taxon>
        <taxon>Metazoa</taxon>
        <taxon>Ecdysozoa</taxon>
        <taxon>Arthropoda</taxon>
        <taxon>Crustacea</taxon>
        <taxon>Multicrustacea</taxon>
        <taxon>Cirripedia</taxon>
        <taxon>Thoracica</taxon>
        <taxon>Thoracicalcarea</taxon>
        <taxon>Balanomorpha</taxon>
        <taxon>Balanoidea</taxon>
        <taxon>Balanidae</taxon>
        <taxon>Amphibalaninae</taxon>
        <taxon>Amphibalanus</taxon>
    </lineage>
</organism>
<feature type="region of interest" description="Disordered" evidence="1">
    <location>
        <begin position="108"/>
        <end position="127"/>
    </location>
</feature>
<dbReference type="Proteomes" id="UP000440578">
    <property type="component" value="Unassembled WGS sequence"/>
</dbReference>
<feature type="compositionally biased region" description="Basic and acidic residues" evidence="1">
    <location>
        <begin position="50"/>
        <end position="59"/>
    </location>
</feature>
<evidence type="ECO:0000256" key="1">
    <source>
        <dbReference type="SAM" id="MobiDB-lite"/>
    </source>
</evidence>
<reference evidence="2 3" key="1">
    <citation type="submission" date="2019-07" db="EMBL/GenBank/DDBJ databases">
        <title>Draft genome assembly of a fouling barnacle, Amphibalanus amphitrite (Darwin, 1854): The first reference genome for Thecostraca.</title>
        <authorList>
            <person name="Kim W."/>
        </authorList>
    </citation>
    <scope>NUCLEOTIDE SEQUENCE [LARGE SCALE GENOMIC DNA]</scope>
    <source>
        <strain evidence="2">SNU_AA5</strain>
        <tissue evidence="2">Soma without cirri and trophi</tissue>
    </source>
</reference>
<evidence type="ECO:0000313" key="3">
    <source>
        <dbReference type="Proteomes" id="UP000440578"/>
    </source>
</evidence>
<sequence>MAQVNQAAVLSVMRRLIDSAKHTDEDPTMAADDAEECRQPSAINLSTPRRTPEHSEHSDNNVSTGTLRVTALALQSYNDTRTIQLSHLSPGPTRRCDHLRPPTTQIIADHRRPSPNAADPSQLRLHI</sequence>
<dbReference type="OrthoDB" id="5830876at2759"/>
<evidence type="ECO:0000313" key="2">
    <source>
        <dbReference type="EMBL" id="KAF0287314.1"/>
    </source>
</evidence>
<name>A0A6A4V6X6_AMPAM</name>
<keyword evidence="3" id="KW-1185">Reference proteome</keyword>
<accession>A0A6A4V6X6</accession>
<comment type="caution">
    <text evidence="2">The sequence shown here is derived from an EMBL/GenBank/DDBJ whole genome shotgun (WGS) entry which is preliminary data.</text>
</comment>
<dbReference type="AlphaFoldDB" id="A0A6A4V6X6"/>